<gene>
    <name evidence="1" type="ORF">CALVIDRAFT_525256</name>
</gene>
<accession>A0A167QF95</accession>
<sequence>MTGSYRGLGPVLRLGYRRTLLNLYLCALAVSSSLHPAGESRHTRRGSCSRNAGCLASRSRVVVLFVDYPAKISTGIKISSSGAVGRLGGEMGLLVPGAGYGDACGHDSSVGHERRRFFVQQLFQAESRRTARKRLFVIVAEEGNDVIRKHL</sequence>
<organism evidence="1 2">
    <name type="scientific">Calocera viscosa (strain TUFC12733)</name>
    <dbReference type="NCBI Taxonomy" id="1330018"/>
    <lineage>
        <taxon>Eukaryota</taxon>
        <taxon>Fungi</taxon>
        <taxon>Dikarya</taxon>
        <taxon>Basidiomycota</taxon>
        <taxon>Agaricomycotina</taxon>
        <taxon>Dacrymycetes</taxon>
        <taxon>Dacrymycetales</taxon>
        <taxon>Dacrymycetaceae</taxon>
        <taxon>Calocera</taxon>
    </lineage>
</organism>
<evidence type="ECO:0000313" key="1">
    <source>
        <dbReference type="EMBL" id="KZO99705.1"/>
    </source>
</evidence>
<dbReference type="EMBL" id="KV417271">
    <property type="protein sequence ID" value="KZO99705.1"/>
    <property type="molecule type" value="Genomic_DNA"/>
</dbReference>
<dbReference type="Proteomes" id="UP000076738">
    <property type="component" value="Unassembled WGS sequence"/>
</dbReference>
<name>A0A167QF95_CALVF</name>
<reference evidence="1 2" key="1">
    <citation type="journal article" date="2016" name="Mol. Biol. Evol.">
        <title>Comparative Genomics of Early-Diverging Mushroom-Forming Fungi Provides Insights into the Origins of Lignocellulose Decay Capabilities.</title>
        <authorList>
            <person name="Nagy L.G."/>
            <person name="Riley R."/>
            <person name="Tritt A."/>
            <person name="Adam C."/>
            <person name="Daum C."/>
            <person name="Floudas D."/>
            <person name="Sun H."/>
            <person name="Yadav J.S."/>
            <person name="Pangilinan J."/>
            <person name="Larsson K.H."/>
            <person name="Matsuura K."/>
            <person name="Barry K."/>
            <person name="Labutti K."/>
            <person name="Kuo R."/>
            <person name="Ohm R.A."/>
            <person name="Bhattacharya S.S."/>
            <person name="Shirouzu T."/>
            <person name="Yoshinaga Y."/>
            <person name="Martin F.M."/>
            <person name="Grigoriev I.V."/>
            <person name="Hibbett D.S."/>
        </authorList>
    </citation>
    <scope>NUCLEOTIDE SEQUENCE [LARGE SCALE GENOMIC DNA]</scope>
    <source>
        <strain evidence="1 2">TUFC12733</strain>
    </source>
</reference>
<keyword evidence="2" id="KW-1185">Reference proteome</keyword>
<proteinExistence type="predicted"/>
<evidence type="ECO:0000313" key="2">
    <source>
        <dbReference type="Proteomes" id="UP000076738"/>
    </source>
</evidence>
<dbReference type="AlphaFoldDB" id="A0A167QF95"/>
<protein>
    <submittedName>
        <fullName evidence="1">Uncharacterized protein</fullName>
    </submittedName>
</protein>